<sequence length="270" mass="30120">MYARDVMADTCAPVAPVAVPRARKVAARPLGRTLAELDHMNVADRLDFLRDVQSEYASRLAIDPRRWRNIEGVLEFFRDNELARPGSWMSIVDASILEGLERGTAIALGLSEDTFGNPGSTEWATYLRRLSDGELDRRSVHDAAWSRAEQAATEHGVALARTLGIPPTAAEWRFYQFSQVYRWAMRNEPTALLALGGPLVNPRIRELRMPFLSWFTDVATPVPAYRGCAFAWALSRLNPVGGAFSALGLLVAYLPNLFDDFLIDTGRRAR</sequence>
<accession>A0A7W9KD42</accession>
<keyword evidence="2" id="KW-1185">Reference proteome</keyword>
<gene>
    <name evidence="1" type="ORF">BJ998_001579</name>
</gene>
<dbReference type="AlphaFoldDB" id="A0A7W9KD42"/>
<proteinExistence type="predicted"/>
<dbReference type="EMBL" id="JACHIR010000001">
    <property type="protein sequence ID" value="MBB5890383.1"/>
    <property type="molecule type" value="Genomic_DNA"/>
</dbReference>
<evidence type="ECO:0000313" key="2">
    <source>
        <dbReference type="Proteomes" id="UP000585638"/>
    </source>
</evidence>
<dbReference type="RefSeq" id="WP_184859812.1">
    <property type="nucleotide sequence ID" value="NZ_BAAAWY010000047.1"/>
</dbReference>
<evidence type="ECO:0000313" key="1">
    <source>
        <dbReference type="EMBL" id="MBB5890383.1"/>
    </source>
</evidence>
<reference evidence="1 2" key="1">
    <citation type="submission" date="2020-08" db="EMBL/GenBank/DDBJ databases">
        <title>Sequencing the genomes of 1000 actinobacteria strains.</title>
        <authorList>
            <person name="Klenk H.-P."/>
        </authorList>
    </citation>
    <scope>NUCLEOTIDE SEQUENCE [LARGE SCALE GENOMIC DNA]</scope>
    <source>
        <strain evidence="1 2">DSM 43851</strain>
    </source>
</reference>
<comment type="caution">
    <text evidence="1">The sequence shown here is derived from an EMBL/GenBank/DDBJ whole genome shotgun (WGS) entry which is preliminary data.</text>
</comment>
<name>A0A7W9KD42_9PSEU</name>
<dbReference type="Proteomes" id="UP000585638">
    <property type="component" value="Unassembled WGS sequence"/>
</dbReference>
<protein>
    <submittedName>
        <fullName evidence="1">Uncharacterized protein</fullName>
    </submittedName>
</protein>
<organism evidence="1 2">
    <name type="scientific">Kutzneria kofuensis</name>
    <dbReference type="NCBI Taxonomy" id="103725"/>
    <lineage>
        <taxon>Bacteria</taxon>
        <taxon>Bacillati</taxon>
        <taxon>Actinomycetota</taxon>
        <taxon>Actinomycetes</taxon>
        <taxon>Pseudonocardiales</taxon>
        <taxon>Pseudonocardiaceae</taxon>
        <taxon>Kutzneria</taxon>
    </lineage>
</organism>